<dbReference type="Proteomes" id="UP000799536">
    <property type="component" value="Unassembled WGS sequence"/>
</dbReference>
<reference evidence="2" key="1">
    <citation type="journal article" date="2020" name="Stud. Mycol.">
        <title>101 Dothideomycetes genomes: a test case for predicting lifestyles and emergence of pathogens.</title>
        <authorList>
            <person name="Haridas S."/>
            <person name="Albert R."/>
            <person name="Binder M."/>
            <person name="Bloem J."/>
            <person name="Labutti K."/>
            <person name="Salamov A."/>
            <person name="Andreopoulos B."/>
            <person name="Baker S."/>
            <person name="Barry K."/>
            <person name="Bills G."/>
            <person name="Bluhm B."/>
            <person name="Cannon C."/>
            <person name="Castanera R."/>
            <person name="Culley D."/>
            <person name="Daum C."/>
            <person name="Ezra D."/>
            <person name="Gonzalez J."/>
            <person name="Henrissat B."/>
            <person name="Kuo A."/>
            <person name="Liang C."/>
            <person name="Lipzen A."/>
            <person name="Lutzoni F."/>
            <person name="Magnuson J."/>
            <person name="Mondo S."/>
            <person name="Nolan M."/>
            <person name="Ohm R."/>
            <person name="Pangilinan J."/>
            <person name="Park H.-J."/>
            <person name="Ramirez L."/>
            <person name="Alfaro M."/>
            <person name="Sun H."/>
            <person name="Tritt A."/>
            <person name="Yoshinaga Y."/>
            <person name="Zwiers L.-H."/>
            <person name="Turgeon B."/>
            <person name="Goodwin S."/>
            <person name="Spatafora J."/>
            <person name="Crous P."/>
            <person name="Grigoriev I."/>
        </authorList>
    </citation>
    <scope>NUCLEOTIDE SEQUENCE</scope>
    <source>
        <strain evidence="2">ATCC 74209</strain>
    </source>
</reference>
<feature type="compositionally biased region" description="Basic and acidic residues" evidence="1">
    <location>
        <begin position="132"/>
        <end position="198"/>
    </location>
</feature>
<feature type="compositionally biased region" description="Acidic residues" evidence="1">
    <location>
        <begin position="221"/>
        <end position="230"/>
    </location>
</feature>
<keyword evidence="3" id="KW-1185">Reference proteome</keyword>
<feature type="region of interest" description="Disordered" evidence="1">
    <location>
        <begin position="129"/>
        <end position="230"/>
    </location>
</feature>
<sequence length="230" mass="26723">MQRWSPIIPLSDGEANPKLRAVFMSYYHHRRAHEEFDDYTGAGPEATPPNLIEQASREAKFEAAVSDFVEATTSFATRYSDLDEADVGEEKRGVLGSLYRALRNLYDSRNIKDGKFILGAKMAEDEATNLEGARKAGEERWAEAGEERRMEAGEERRTEAGEERRMEAGEERRMETGEERRTETGEERRTETGEERRTKRERKEHRKQDKMEQQKRGKNQEEEEDWGDIE</sequence>
<evidence type="ECO:0000313" key="2">
    <source>
        <dbReference type="EMBL" id="KAF2203482.1"/>
    </source>
</evidence>
<accession>A0A9P4MUW5</accession>
<organism evidence="2 3">
    <name type="scientific">Delitschia confertaspora ATCC 74209</name>
    <dbReference type="NCBI Taxonomy" id="1513339"/>
    <lineage>
        <taxon>Eukaryota</taxon>
        <taxon>Fungi</taxon>
        <taxon>Dikarya</taxon>
        <taxon>Ascomycota</taxon>
        <taxon>Pezizomycotina</taxon>
        <taxon>Dothideomycetes</taxon>
        <taxon>Pleosporomycetidae</taxon>
        <taxon>Pleosporales</taxon>
        <taxon>Delitschiaceae</taxon>
        <taxon>Delitschia</taxon>
    </lineage>
</organism>
<protein>
    <submittedName>
        <fullName evidence="2">Uncharacterized protein</fullName>
    </submittedName>
</protein>
<evidence type="ECO:0000256" key="1">
    <source>
        <dbReference type="SAM" id="MobiDB-lite"/>
    </source>
</evidence>
<evidence type="ECO:0000313" key="3">
    <source>
        <dbReference type="Proteomes" id="UP000799536"/>
    </source>
</evidence>
<comment type="caution">
    <text evidence="2">The sequence shown here is derived from an EMBL/GenBank/DDBJ whole genome shotgun (WGS) entry which is preliminary data.</text>
</comment>
<name>A0A9P4MUW5_9PLEO</name>
<feature type="compositionally biased region" description="Basic and acidic residues" evidence="1">
    <location>
        <begin position="206"/>
        <end position="220"/>
    </location>
</feature>
<dbReference type="AlphaFoldDB" id="A0A9P4MUW5"/>
<proteinExistence type="predicted"/>
<dbReference type="EMBL" id="ML993902">
    <property type="protein sequence ID" value="KAF2203482.1"/>
    <property type="molecule type" value="Genomic_DNA"/>
</dbReference>
<gene>
    <name evidence="2" type="ORF">GQ43DRAFT_461549</name>
</gene>